<dbReference type="PANTHER" id="PTHR12271:SF113">
    <property type="entry name" value="POLY(A) RNA POLYMERASE CID11"/>
    <property type="match status" value="1"/>
</dbReference>
<sequence length="1269" mass="138943">MSHSVADESKQHSYSKSRPRVSSGPHKLGVNPTPSDPSPIYFPSSRELLPILASQQSSFYQDKLLQYNKLVSAGRGGGTIPQALPQSATLASPHVQPTTRSRSSSKVSNKGAVQTKSAAQNGHGNRTSKHTDIADRAPLLTRKETQPKMSGGRQSEQTVGQGTLPIRNRPAPTAQPNGASPPAPAQSSSVPSTPHQYPRRFPDEDREPSPGATQNHSPRSAYSETNGNAPTLRRLPAPGYCRFETDVPRPRRRMEYKLGSERLEKVDLTKLPSRLSENDEKQLSTDIRELYDRLLPTKEVEINRKKLVQKLERLFNEEWPGHGIQVHLFGSSGNLLCSDDSDVDICITTKWKELENVCLIADLLSKQGMEKVICVRAAKIPIVKIWDPELKLACDMNVNNTLALENTRMVRTYVEIDERVRPLAMVIKYWTRRRVVNVPAFGGTLSSYTWICMIIAFLQLRDPPVLPALHQRHDDKLIKDDGTRSEFADDMEKLRGFGDSNNESLAVLLFQFFRFYAHEFDFEKDVLSIRLGKTVTKVEKKWQFGGNNALCVEEPFNTNRNLGNTADDISFRGLHLELRRAFELLSEGKFEECCEEYIFPKEEIQIPPKANTSRPIAVVPIRSASQHQGGRGGRGGSRGGRQFRNGNSSRRASSSMTHDPNNGFTQAMPVTMNPASPDILWYQPQSAQLGVAHPQDILANSLNALAAHETNLRFQLYTQAQQINQQQALAHAQRMQGGSTQSTDRPRGNSFDTPPLTAPLRPDLMYGYPFPLQHTPYFHPGFTTYPTSPATSLAPSNGSSDFRRSLHRSSAANDASSAGTLRSQSQPASRSSLNASQLPAYPGISQPSGSMPVQSRQINGMAAPNFLPDDSTETDFDDAPMKPLSDSPTEDDGPQFIGYIVPDSSSPISKVQGFPNAVPTLGEASQNGQGRRRLSTEQSPQSILDRRMKRTSRSPSPLGHARAFSVGTSSAPLTSAPFQANGKLTPNRAPLVVNGSVTKPVPITSAPRQTSINENLPQEDANFDNPLHINQGLSVNGYQQSSTVPNPLPDRPVIVDGSSTSRPPPPPQPMVDASFHQRMAMGAALPNGYVYMGVDMNGMPAYSVPTARSLLVARQQENGIASLDLATDTRNFMVTPDLHLSPVYEHRTPSPTVVRRFDGPNGSPSVSMAREGRSELPRSSQKTPPTRSPPIGPSGKQESGAGFPVADSRTNGGPRENGHARATKGHGDNFSSWHRPKPRKKAVADLKQAASASTSGEQSPKSESERKGG</sequence>
<dbReference type="CDD" id="cd05402">
    <property type="entry name" value="NT_PAP_TUTase"/>
    <property type="match status" value="1"/>
</dbReference>
<dbReference type="GO" id="GO:0046872">
    <property type="term" value="F:metal ion binding"/>
    <property type="evidence" value="ECO:0007669"/>
    <property type="project" value="UniProtKB-KW"/>
</dbReference>
<evidence type="ECO:0000256" key="2">
    <source>
        <dbReference type="ARBA" id="ARBA00001946"/>
    </source>
</evidence>
<accession>A0AAN7BAR5</accession>
<evidence type="ECO:0000256" key="1">
    <source>
        <dbReference type="ARBA" id="ARBA00001936"/>
    </source>
</evidence>
<organism evidence="11 12">
    <name type="scientific">Rhypophila decipiens</name>
    <dbReference type="NCBI Taxonomy" id="261697"/>
    <lineage>
        <taxon>Eukaryota</taxon>
        <taxon>Fungi</taxon>
        <taxon>Dikarya</taxon>
        <taxon>Ascomycota</taxon>
        <taxon>Pezizomycotina</taxon>
        <taxon>Sordariomycetes</taxon>
        <taxon>Sordariomycetidae</taxon>
        <taxon>Sordariales</taxon>
        <taxon>Naviculisporaceae</taxon>
        <taxon>Rhypophila</taxon>
    </lineage>
</organism>
<comment type="similarity">
    <text evidence="3">Belongs to the DNA polymerase type-B-like family.</text>
</comment>
<feature type="compositionally biased region" description="Polar residues" evidence="8">
    <location>
        <begin position="211"/>
        <end position="229"/>
    </location>
</feature>
<dbReference type="Pfam" id="PF03828">
    <property type="entry name" value="PAP_assoc"/>
    <property type="match status" value="1"/>
</dbReference>
<feature type="compositionally biased region" description="Polar residues" evidence="8">
    <location>
        <begin position="656"/>
        <end position="665"/>
    </location>
</feature>
<feature type="compositionally biased region" description="Basic and acidic residues" evidence="8">
    <location>
        <begin position="1"/>
        <end position="11"/>
    </location>
</feature>
<dbReference type="Gene3D" id="1.10.1410.10">
    <property type="match status" value="1"/>
</dbReference>
<dbReference type="GO" id="GO:0010605">
    <property type="term" value="P:negative regulation of macromolecule metabolic process"/>
    <property type="evidence" value="ECO:0007669"/>
    <property type="project" value="UniProtKB-ARBA"/>
</dbReference>
<dbReference type="InterPro" id="IPR043519">
    <property type="entry name" value="NT_sf"/>
</dbReference>
<dbReference type="Pfam" id="PF22600">
    <property type="entry name" value="MTPAP-like_central"/>
    <property type="match status" value="1"/>
</dbReference>
<feature type="region of interest" description="Disordered" evidence="8">
    <location>
        <begin position="918"/>
        <end position="960"/>
    </location>
</feature>
<dbReference type="GO" id="GO:1990817">
    <property type="term" value="F:poly(A) RNA polymerase activity"/>
    <property type="evidence" value="ECO:0007669"/>
    <property type="project" value="UniProtKB-EC"/>
</dbReference>
<dbReference type="SUPFAM" id="SSF81301">
    <property type="entry name" value="Nucleotidyltransferase"/>
    <property type="match status" value="1"/>
</dbReference>
<evidence type="ECO:0000256" key="4">
    <source>
        <dbReference type="ARBA" id="ARBA00012388"/>
    </source>
</evidence>
<reference evidence="11" key="1">
    <citation type="journal article" date="2023" name="Mol. Phylogenet. Evol.">
        <title>Genome-scale phylogeny and comparative genomics of the fungal order Sordariales.</title>
        <authorList>
            <person name="Hensen N."/>
            <person name="Bonometti L."/>
            <person name="Westerberg I."/>
            <person name="Brannstrom I.O."/>
            <person name="Guillou S."/>
            <person name="Cros-Aarteil S."/>
            <person name="Calhoun S."/>
            <person name="Haridas S."/>
            <person name="Kuo A."/>
            <person name="Mondo S."/>
            <person name="Pangilinan J."/>
            <person name="Riley R."/>
            <person name="LaButti K."/>
            <person name="Andreopoulos B."/>
            <person name="Lipzen A."/>
            <person name="Chen C."/>
            <person name="Yan M."/>
            <person name="Daum C."/>
            <person name="Ng V."/>
            <person name="Clum A."/>
            <person name="Steindorff A."/>
            <person name="Ohm R.A."/>
            <person name="Martin F."/>
            <person name="Silar P."/>
            <person name="Natvig D.O."/>
            <person name="Lalanne C."/>
            <person name="Gautier V."/>
            <person name="Ament-Velasquez S.L."/>
            <person name="Kruys A."/>
            <person name="Hutchinson M.I."/>
            <person name="Powell A.J."/>
            <person name="Barry K."/>
            <person name="Miller A.N."/>
            <person name="Grigoriev I.V."/>
            <person name="Debuchy R."/>
            <person name="Gladieux P."/>
            <person name="Hiltunen Thoren M."/>
            <person name="Johannesson H."/>
        </authorList>
    </citation>
    <scope>NUCLEOTIDE SEQUENCE</scope>
    <source>
        <strain evidence="11">PSN293</strain>
    </source>
</reference>
<feature type="compositionally biased region" description="Polar residues" evidence="8">
    <location>
        <begin position="789"/>
        <end position="800"/>
    </location>
</feature>
<feature type="region of interest" description="Disordered" evidence="8">
    <location>
        <begin position="621"/>
        <end position="670"/>
    </location>
</feature>
<dbReference type="Proteomes" id="UP001301769">
    <property type="component" value="Unassembled WGS sequence"/>
</dbReference>
<evidence type="ECO:0000313" key="11">
    <source>
        <dbReference type="EMBL" id="KAK4218946.1"/>
    </source>
</evidence>
<proteinExistence type="inferred from homology"/>
<dbReference type="InterPro" id="IPR002058">
    <property type="entry name" value="PAP_assoc"/>
</dbReference>
<reference evidence="11" key="2">
    <citation type="submission" date="2023-05" db="EMBL/GenBank/DDBJ databases">
        <authorList>
            <consortium name="Lawrence Berkeley National Laboratory"/>
            <person name="Steindorff A."/>
            <person name="Hensen N."/>
            <person name="Bonometti L."/>
            <person name="Westerberg I."/>
            <person name="Brannstrom I.O."/>
            <person name="Guillou S."/>
            <person name="Cros-Aarteil S."/>
            <person name="Calhoun S."/>
            <person name="Haridas S."/>
            <person name="Kuo A."/>
            <person name="Mondo S."/>
            <person name="Pangilinan J."/>
            <person name="Riley R."/>
            <person name="Labutti K."/>
            <person name="Andreopoulos B."/>
            <person name="Lipzen A."/>
            <person name="Chen C."/>
            <person name="Yanf M."/>
            <person name="Daum C."/>
            <person name="Ng V."/>
            <person name="Clum A."/>
            <person name="Ohm R."/>
            <person name="Martin F."/>
            <person name="Silar P."/>
            <person name="Natvig D."/>
            <person name="Lalanne C."/>
            <person name="Gautier V."/>
            <person name="Ament-Velasquez S.L."/>
            <person name="Kruys A."/>
            <person name="Hutchinson M.I."/>
            <person name="Powell A.J."/>
            <person name="Barry K."/>
            <person name="Miller A.N."/>
            <person name="Grigoriev I.V."/>
            <person name="Debuchy R."/>
            <person name="Gladieux P."/>
            <person name="Thoren M.H."/>
            <person name="Johannesson H."/>
        </authorList>
    </citation>
    <scope>NUCLEOTIDE SEQUENCE</scope>
    <source>
        <strain evidence="11">PSN293</strain>
    </source>
</reference>
<keyword evidence="12" id="KW-1185">Reference proteome</keyword>
<feature type="compositionally biased region" description="Gly residues" evidence="8">
    <location>
        <begin position="629"/>
        <end position="639"/>
    </location>
</feature>
<dbReference type="AlphaFoldDB" id="A0AAN7BAR5"/>
<comment type="cofactor">
    <cofactor evidence="2">
        <name>Mg(2+)</name>
        <dbReference type="ChEBI" id="CHEBI:18420"/>
    </cofactor>
</comment>
<feature type="region of interest" description="Disordered" evidence="8">
    <location>
        <begin position="1142"/>
        <end position="1269"/>
    </location>
</feature>
<dbReference type="Gene3D" id="3.30.460.10">
    <property type="entry name" value="Beta Polymerase, domain 2"/>
    <property type="match status" value="1"/>
</dbReference>
<feature type="compositionally biased region" description="Polar residues" evidence="8">
    <location>
        <begin position="808"/>
        <end position="837"/>
    </location>
</feature>
<comment type="caution">
    <text evidence="11">The sequence shown here is derived from an EMBL/GenBank/DDBJ whole genome shotgun (WGS) entry which is preliminary data.</text>
</comment>
<feature type="compositionally biased region" description="Polar residues" evidence="8">
    <location>
        <begin position="152"/>
        <end position="161"/>
    </location>
</feature>
<dbReference type="SUPFAM" id="SSF81631">
    <property type="entry name" value="PAP/OAS1 substrate-binding domain"/>
    <property type="match status" value="1"/>
</dbReference>
<keyword evidence="5" id="KW-0808">Transferase</keyword>
<comment type="cofactor">
    <cofactor evidence="1">
        <name>Mn(2+)</name>
        <dbReference type="ChEBI" id="CHEBI:29035"/>
    </cofactor>
</comment>
<feature type="compositionally biased region" description="Low complexity" evidence="8">
    <location>
        <begin position="640"/>
        <end position="655"/>
    </location>
</feature>
<feature type="compositionally biased region" description="Polar residues" evidence="8">
    <location>
        <begin position="1250"/>
        <end position="1259"/>
    </location>
</feature>
<feature type="region of interest" description="Disordered" evidence="8">
    <location>
        <begin position="789"/>
        <end position="893"/>
    </location>
</feature>
<evidence type="ECO:0000256" key="3">
    <source>
        <dbReference type="ARBA" id="ARBA00008593"/>
    </source>
</evidence>
<evidence type="ECO:0000256" key="8">
    <source>
        <dbReference type="SAM" id="MobiDB-lite"/>
    </source>
</evidence>
<keyword evidence="6" id="KW-0479">Metal-binding</keyword>
<protein>
    <recommendedName>
        <fullName evidence="4">polynucleotide adenylyltransferase</fullName>
        <ecNumber evidence="4">2.7.7.19</ecNumber>
    </recommendedName>
</protein>
<feature type="region of interest" description="Disordered" evidence="8">
    <location>
        <begin position="1"/>
        <end position="43"/>
    </location>
</feature>
<keyword evidence="7" id="KW-0460">Magnesium</keyword>
<evidence type="ECO:0000313" key="12">
    <source>
        <dbReference type="Proteomes" id="UP001301769"/>
    </source>
</evidence>
<evidence type="ECO:0000256" key="5">
    <source>
        <dbReference type="ARBA" id="ARBA00022679"/>
    </source>
</evidence>
<feature type="compositionally biased region" description="Basic and acidic residues" evidence="8">
    <location>
        <begin position="1260"/>
        <end position="1269"/>
    </location>
</feature>
<feature type="compositionally biased region" description="Low complexity" evidence="8">
    <location>
        <begin position="185"/>
        <end position="194"/>
    </location>
</feature>
<feature type="compositionally biased region" description="Polar residues" evidence="8">
    <location>
        <begin position="845"/>
        <end position="858"/>
    </location>
</feature>
<evidence type="ECO:0000259" key="10">
    <source>
        <dbReference type="Pfam" id="PF22600"/>
    </source>
</evidence>
<feature type="compositionally biased region" description="Polar residues" evidence="8">
    <location>
        <begin position="84"/>
        <end position="125"/>
    </location>
</feature>
<evidence type="ECO:0000256" key="6">
    <source>
        <dbReference type="ARBA" id="ARBA00022723"/>
    </source>
</evidence>
<feature type="domain" description="Poly(A) RNA polymerase mitochondrial-like central palm" evidence="10">
    <location>
        <begin position="283"/>
        <end position="414"/>
    </location>
</feature>
<dbReference type="PANTHER" id="PTHR12271">
    <property type="entry name" value="POLY A POLYMERASE CID PAP -RELATED"/>
    <property type="match status" value="1"/>
</dbReference>
<dbReference type="EC" id="2.7.7.19" evidence="4"/>
<dbReference type="GO" id="GO:0031123">
    <property type="term" value="P:RNA 3'-end processing"/>
    <property type="evidence" value="ECO:0007669"/>
    <property type="project" value="TreeGrafter"/>
</dbReference>
<feature type="compositionally biased region" description="Basic and acidic residues" evidence="8">
    <location>
        <begin position="129"/>
        <end position="146"/>
    </location>
</feature>
<evidence type="ECO:0000259" key="9">
    <source>
        <dbReference type="Pfam" id="PF03828"/>
    </source>
</evidence>
<gene>
    <name evidence="11" type="ORF">QBC37DRAFT_165195</name>
</gene>
<feature type="domain" description="PAP-associated" evidence="9">
    <location>
        <begin position="504"/>
        <end position="559"/>
    </location>
</feature>
<dbReference type="InterPro" id="IPR054708">
    <property type="entry name" value="MTPAP-like_central"/>
</dbReference>
<dbReference type="EMBL" id="MU858050">
    <property type="protein sequence ID" value="KAK4218946.1"/>
    <property type="molecule type" value="Genomic_DNA"/>
</dbReference>
<feature type="region of interest" description="Disordered" evidence="8">
    <location>
        <begin position="82"/>
        <end position="244"/>
    </location>
</feature>
<evidence type="ECO:0000256" key="7">
    <source>
        <dbReference type="ARBA" id="ARBA00022842"/>
    </source>
</evidence>
<name>A0AAN7BAR5_9PEZI</name>
<feature type="region of interest" description="Disordered" evidence="8">
    <location>
        <begin position="728"/>
        <end position="758"/>
    </location>
</feature>